<dbReference type="Pfam" id="PF07670">
    <property type="entry name" value="Gate"/>
    <property type="match status" value="1"/>
</dbReference>
<keyword evidence="4" id="KW-1185">Reference proteome</keyword>
<keyword evidence="1" id="KW-0472">Membrane</keyword>
<dbReference type="InterPro" id="IPR011642">
    <property type="entry name" value="Gate_dom"/>
</dbReference>
<sequence>MNILFLAMFILSAVAVAVRSPDAFLPALLEGAGNAVTLSVALVSVYAVWLGFLKVCEHCGILNGFSKLVKPAMSRLFRVSDETALGLITVNVTANMLGMGGAATPAGVSAMERLDGIGSPAYCKSMLFVVNTASIQLLPTTVIALRAQYNSAAPYDILLPVLVSGAAALILGILAVKLVYGRNKT</sequence>
<feature type="transmembrane region" description="Helical" evidence="1">
    <location>
        <begin position="126"/>
        <end position="145"/>
    </location>
</feature>
<keyword evidence="1" id="KW-0812">Transmembrane</keyword>
<evidence type="ECO:0000313" key="4">
    <source>
        <dbReference type="Proteomes" id="UP000291269"/>
    </source>
</evidence>
<name>A0A4Q2KBK7_9FIRM</name>
<dbReference type="Proteomes" id="UP000291269">
    <property type="component" value="Unassembled WGS sequence"/>
</dbReference>
<organism evidence="3 4">
    <name type="scientific">Candidatus Borkfalkia ceftriaxoniphila</name>
    <dbReference type="NCBI Taxonomy" id="2508949"/>
    <lineage>
        <taxon>Bacteria</taxon>
        <taxon>Bacillati</taxon>
        <taxon>Bacillota</taxon>
        <taxon>Clostridia</taxon>
        <taxon>Christensenellales</taxon>
        <taxon>Christensenellaceae</taxon>
        <taxon>Candidatus Borkfalkia</taxon>
    </lineage>
</organism>
<protein>
    <submittedName>
        <fullName evidence="3">Spore maturation protein</fullName>
    </submittedName>
</protein>
<evidence type="ECO:0000256" key="1">
    <source>
        <dbReference type="SAM" id="Phobius"/>
    </source>
</evidence>
<dbReference type="RefSeq" id="WP_129223988.1">
    <property type="nucleotide sequence ID" value="NZ_SDOZ01000002.1"/>
</dbReference>
<reference evidence="3 4" key="1">
    <citation type="journal article" date="2019" name="Gut">
        <title>Antibiotics-induced monodominance of a novel gut bacterial order.</title>
        <authorList>
            <person name="Hildebrand F."/>
            <person name="Moitinho-Silva L."/>
            <person name="Blasche S."/>
            <person name="Jahn M.T."/>
            <person name="Gossmann T.I."/>
            <person name="Heuerta-Cepas J."/>
            <person name="Hercog R."/>
            <person name="Luetge M."/>
            <person name="Bahram M."/>
            <person name="Pryszlak A."/>
            <person name="Alves R.J."/>
            <person name="Waszak S.M."/>
            <person name="Zhu A."/>
            <person name="Ye L."/>
            <person name="Costea P.I."/>
            <person name="Aalvink S."/>
            <person name="Belzer C."/>
            <person name="Forslund S.K."/>
            <person name="Sunagawa S."/>
            <person name="Hentschel U."/>
            <person name="Merten C."/>
            <person name="Patil K.R."/>
            <person name="Benes V."/>
            <person name="Bork P."/>
        </authorList>
    </citation>
    <scope>NUCLEOTIDE SEQUENCE [LARGE SCALE GENOMIC DNA]</scope>
    <source>
        <strain evidence="3 4">HDS1380</strain>
    </source>
</reference>
<proteinExistence type="predicted"/>
<keyword evidence="1" id="KW-1133">Transmembrane helix</keyword>
<dbReference type="EMBL" id="SDOZ01000002">
    <property type="protein sequence ID" value="RXZ61367.1"/>
    <property type="molecule type" value="Genomic_DNA"/>
</dbReference>
<feature type="transmembrane region" description="Helical" evidence="1">
    <location>
        <begin position="35"/>
        <end position="53"/>
    </location>
</feature>
<feature type="domain" description="Nucleoside transporter/FeoB GTPase Gate" evidence="2">
    <location>
        <begin position="42"/>
        <end position="142"/>
    </location>
</feature>
<dbReference type="OrthoDB" id="9782481at2"/>
<dbReference type="AlphaFoldDB" id="A0A4Q2KBK7"/>
<evidence type="ECO:0000313" key="3">
    <source>
        <dbReference type="EMBL" id="RXZ61367.1"/>
    </source>
</evidence>
<comment type="caution">
    <text evidence="3">The sequence shown here is derived from an EMBL/GenBank/DDBJ whole genome shotgun (WGS) entry which is preliminary data.</text>
</comment>
<gene>
    <name evidence="3" type="ORF">ESZ91_02970</name>
</gene>
<feature type="transmembrane region" description="Helical" evidence="1">
    <location>
        <begin position="157"/>
        <end position="180"/>
    </location>
</feature>
<accession>A0A4Q2KBK7</accession>
<evidence type="ECO:0000259" key="2">
    <source>
        <dbReference type="Pfam" id="PF07670"/>
    </source>
</evidence>